<feature type="binding site" evidence="4 6">
    <location>
        <position position="120"/>
    </location>
    <ligand>
        <name>substrate</name>
    </ligand>
</feature>
<dbReference type="Gene3D" id="3.30.70.660">
    <property type="entry name" value="Pseudouridine synthase I, catalytic domain, C-terminal subdomain"/>
    <property type="match status" value="1"/>
</dbReference>
<evidence type="ECO:0000256" key="5">
    <source>
        <dbReference type="PIRSR" id="PIRSR001430-1"/>
    </source>
</evidence>
<feature type="domain" description="Pseudouridine synthase I TruA alpha/beta" evidence="8">
    <location>
        <begin position="156"/>
        <end position="255"/>
    </location>
</feature>
<dbReference type="EMBL" id="CP036402">
    <property type="protein sequence ID" value="QBI20477.1"/>
    <property type="molecule type" value="Genomic_DNA"/>
</dbReference>
<sequence>MAARAAPYRRVRIDLAYDGSGFHGFAAQDGHRTVEGELAAALERLAGPVSITVAGRTDAGVHARAQTVHVDVPTDARLLGDVERARRALDRMLGPEITIWRVRVVPATFDARFSATERRYRYWLCDGPALDPLDRIAVWHVGPPALDVAAMNAGGRHLIGEHDFASFCRRRGDQHLVRRVDALRVRRRPRGLVELHVAGPAFCHQMVRSIAGCLLRVGRGARGADWVAEALAARDRQVVGQVAPPHGLVLEGVSYGGRRTSPG</sequence>
<dbReference type="AlphaFoldDB" id="A0A411YGZ8"/>
<dbReference type="OrthoDB" id="9811823at2"/>
<reference evidence="9 10" key="1">
    <citation type="submission" date="2019-01" db="EMBL/GenBank/DDBJ databases">
        <title>Egibacter rhizosphaerae EGI 80759T.</title>
        <authorList>
            <person name="Chen D.-D."/>
            <person name="Tian Y."/>
            <person name="Jiao J.-Y."/>
            <person name="Zhang X.-T."/>
            <person name="Zhang Y.-G."/>
            <person name="Zhang Y."/>
            <person name="Xiao M."/>
            <person name="Shu W.-S."/>
            <person name="Li W.-J."/>
        </authorList>
    </citation>
    <scope>NUCLEOTIDE SEQUENCE [LARGE SCALE GENOMIC DNA]</scope>
    <source>
        <strain evidence="9 10">EGI 80759</strain>
    </source>
</reference>
<dbReference type="PIRSF" id="PIRSF001430">
    <property type="entry name" value="tRNA_psdUrid_synth"/>
    <property type="match status" value="1"/>
</dbReference>
<keyword evidence="10" id="KW-1185">Reference proteome</keyword>
<dbReference type="GO" id="GO:0160147">
    <property type="term" value="F:tRNA pseudouridine(38-40) synthase activity"/>
    <property type="evidence" value="ECO:0007669"/>
    <property type="project" value="UniProtKB-EC"/>
</dbReference>
<comment type="subunit">
    <text evidence="4">Homodimer.</text>
</comment>
<keyword evidence="2 4" id="KW-0819">tRNA processing</keyword>
<comment type="catalytic activity">
    <reaction evidence="4 7">
        <text>uridine(38/39/40) in tRNA = pseudouridine(38/39/40) in tRNA</text>
        <dbReference type="Rhea" id="RHEA:22376"/>
        <dbReference type="Rhea" id="RHEA-COMP:10085"/>
        <dbReference type="Rhea" id="RHEA-COMP:10087"/>
        <dbReference type="ChEBI" id="CHEBI:65314"/>
        <dbReference type="ChEBI" id="CHEBI:65315"/>
        <dbReference type="EC" id="5.4.99.12"/>
    </reaction>
</comment>
<feature type="active site" description="Nucleophile" evidence="4 5">
    <location>
        <position position="58"/>
    </location>
</feature>
<dbReference type="PANTHER" id="PTHR11142:SF0">
    <property type="entry name" value="TRNA PSEUDOURIDINE SYNTHASE-LIKE 1"/>
    <property type="match status" value="1"/>
</dbReference>
<dbReference type="EC" id="5.4.99.12" evidence="4"/>
<evidence type="ECO:0000256" key="1">
    <source>
        <dbReference type="ARBA" id="ARBA00009375"/>
    </source>
</evidence>
<evidence type="ECO:0000256" key="4">
    <source>
        <dbReference type="HAMAP-Rule" id="MF_00171"/>
    </source>
</evidence>
<dbReference type="GO" id="GO:0003723">
    <property type="term" value="F:RNA binding"/>
    <property type="evidence" value="ECO:0007669"/>
    <property type="project" value="InterPro"/>
</dbReference>
<comment type="caution">
    <text evidence="4">Lacks conserved residue(s) required for the propagation of feature annotation.</text>
</comment>
<dbReference type="KEGG" id="erz:ER308_13500"/>
<dbReference type="InterPro" id="IPR020094">
    <property type="entry name" value="TruA/RsuA/RluB/E/F_N"/>
</dbReference>
<organism evidence="9 10">
    <name type="scientific">Egibacter rhizosphaerae</name>
    <dbReference type="NCBI Taxonomy" id="1670831"/>
    <lineage>
        <taxon>Bacteria</taxon>
        <taxon>Bacillati</taxon>
        <taxon>Actinomycetota</taxon>
        <taxon>Nitriliruptoria</taxon>
        <taxon>Egibacterales</taxon>
        <taxon>Egibacteraceae</taxon>
        <taxon>Egibacter</taxon>
    </lineage>
</organism>
<dbReference type="InterPro" id="IPR020095">
    <property type="entry name" value="PsdUridine_synth_TruA_C"/>
</dbReference>
<proteinExistence type="inferred from homology"/>
<dbReference type="Proteomes" id="UP000291469">
    <property type="component" value="Chromosome"/>
</dbReference>
<dbReference type="Pfam" id="PF01416">
    <property type="entry name" value="PseudoU_synth_1"/>
    <property type="match status" value="2"/>
</dbReference>
<dbReference type="NCBIfam" id="TIGR00071">
    <property type="entry name" value="hisT_truA"/>
    <property type="match status" value="1"/>
</dbReference>
<comment type="similarity">
    <text evidence="1 4 7">Belongs to the tRNA pseudouridine synthase TruA family.</text>
</comment>
<dbReference type="GO" id="GO:0031119">
    <property type="term" value="P:tRNA pseudouridine synthesis"/>
    <property type="evidence" value="ECO:0007669"/>
    <property type="project" value="UniProtKB-UniRule"/>
</dbReference>
<dbReference type="HAMAP" id="MF_00171">
    <property type="entry name" value="TruA"/>
    <property type="match status" value="1"/>
</dbReference>
<dbReference type="InterPro" id="IPR001406">
    <property type="entry name" value="PsdUridine_synth_TruA"/>
</dbReference>
<evidence type="ECO:0000256" key="6">
    <source>
        <dbReference type="PIRSR" id="PIRSR001430-2"/>
    </source>
</evidence>
<feature type="domain" description="Pseudouridine synthase I TruA alpha/beta" evidence="8">
    <location>
        <begin position="16"/>
        <end position="112"/>
    </location>
</feature>
<evidence type="ECO:0000256" key="3">
    <source>
        <dbReference type="ARBA" id="ARBA00023235"/>
    </source>
</evidence>
<dbReference type="Gene3D" id="3.30.70.580">
    <property type="entry name" value="Pseudouridine synthase I, catalytic domain, N-terminal subdomain"/>
    <property type="match status" value="1"/>
</dbReference>
<evidence type="ECO:0000313" key="10">
    <source>
        <dbReference type="Proteomes" id="UP000291469"/>
    </source>
</evidence>
<comment type="function">
    <text evidence="4">Formation of pseudouridine at positions 38, 39 and 40 in the anticodon stem and loop of transfer RNAs.</text>
</comment>
<evidence type="ECO:0000313" key="9">
    <source>
        <dbReference type="EMBL" id="QBI20477.1"/>
    </source>
</evidence>
<dbReference type="SUPFAM" id="SSF55120">
    <property type="entry name" value="Pseudouridine synthase"/>
    <property type="match status" value="1"/>
</dbReference>
<dbReference type="CDD" id="cd02570">
    <property type="entry name" value="PseudoU_synth_EcTruA"/>
    <property type="match status" value="1"/>
</dbReference>
<gene>
    <name evidence="4 9" type="primary">truA</name>
    <name evidence="9" type="ORF">ER308_13500</name>
</gene>
<dbReference type="InterPro" id="IPR020097">
    <property type="entry name" value="PsdUridine_synth_TruA_a/b_dom"/>
</dbReference>
<accession>A0A411YGZ8</accession>
<evidence type="ECO:0000259" key="8">
    <source>
        <dbReference type="Pfam" id="PF01416"/>
    </source>
</evidence>
<dbReference type="InterPro" id="IPR020103">
    <property type="entry name" value="PsdUridine_synth_cat_dom_sf"/>
</dbReference>
<protein>
    <recommendedName>
        <fullName evidence="4">tRNA pseudouridine synthase A</fullName>
        <ecNumber evidence="4">5.4.99.12</ecNumber>
    </recommendedName>
    <alternativeName>
        <fullName evidence="4">tRNA pseudouridine(38-40) synthase</fullName>
    </alternativeName>
    <alternativeName>
        <fullName evidence="4">tRNA pseudouridylate synthase I</fullName>
    </alternativeName>
    <alternativeName>
        <fullName evidence="4">tRNA-uridine isomerase I</fullName>
    </alternativeName>
</protein>
<dbReference type="PANTHER" id="PTHR11142">
    <property type="entry name" value="PSEUDOURIDYLATE SYNTHASE"/>
    <property type="match status" value="1"/>
</dbReference>
<keyword evidence="3 4" id="KW-0413">Isomerase</keyword>
<evidence type="ECO:0000256" key="2">
    <source>
        <dbReference type="ARBA" id="ARBA00022694"/>
    </source>
</evidence>
<evidence type="ECO:0000256" key="7">
    <source>
        <dbReference type="RuleBase" id="RU003792"/>
    </source>
</evidence>
<name>A0A411YGZ8_9ACTN</name>